<dbReference type="GO" id="GO:0005886">
    <property type="term" value="C:plasma membrane"/>
    <property type="evidence" value="ECO:0007669"/>
    <property type="project" value="UniProtKB-SubCell"/>
</dbReference>
<evidence type="ECO:0000256" key="1">
    <source>
        <dbReference type="ARBA" id="ARBA00004651"/>
    </source>
</evidence>
<evidence type="ECO:0000259" key="8">
    <source>
        <dbReference type="Pfam" id="PF00482"/>
    </source>
</evidence>
<organism evidence="9 10">
    <name type="scientific">Massilimicrobiota timonensis</name>
    <dbReference type="NCBI Taxonomy" id="1776392"/>
    <lineage>
        <taxon>Bacteria</taxon>
        <taxon>Bacillati</taxon>
        <taxon>Bacillota</taxon>
        <taxon>Erysipelotrichia</taxon>
        <taxon>Erysipelotrichales</taxon>
        <taxon>Erysipelotrichaceae</taxon>
        <taxon>Massilimicrobiota</taxon>
    </lineage>
</organism>
<dbReference type="PANTHER" id="PTHR30012">
    <property type="entry name" value="GENERAL SECRETION PATHWAY PROTEIN"/>
    <property type="match status" value="1"/>
</dbReference>
<dbReference type="Pfam" id="PF00482">
    <property type="entry name" value="T2SSF"/>
    <property type="match status" value="2"/>
</dbReference>
<feature type="transmembrane region" description="Helical" evidence="7">
    <location>
        <begin position="113"/>
        <end position="138"/>
    </location>
</feature>
<feature type="transmembrane region" description="Helical" evidence="7">
    <location>
        <begin position="319"/>
        <end position="342"/>
    </location>
</feature>
<dbReference type="Gene3D" id="1.20.81.30">
    <property type="entry name" value="Type II secretion system (T2SS), domain F"/>
    <property type="match status" value="2"/>
</dbReference>
<sequence length="345" mass="39027">MQQNLLTNREIAVFTSQVELILHAGISPYEGIMIMNEDQDDEKMKMILTTIEDELSVGKPFYEALETSKVFPDYLLNMVKIGEIAGRLEEVMHSLSIHYQRLYETKQNIKSAIAYPIIMIMMMFVVVIVLMTQVLPIFNQVFIQLGSTMTGFSQMVLQLGMTLSTYSYVFIGILVVIIICVFYLLKSSRGKKRLYHFLTRFYGARDITLKMALSQFTSAMSIALSSGLDIDQSLQMSKALVEHPALKKRIDQAESMLDQTDLVNALVKSHVLTGMYARLLKLGHQTGHVDTIMKNIADHYNEETNERVEHLISIIEPTLVIVLSLFVGIILLSVMLPLMGIMSSL</sequence>
<evidence type="ECO:0000256" key="6">
    <source>
        <dbReference type="ARBA" id="ARBA00023136"/>
    </source>
</evidence>
<evidence type="ECO:0000256" key="2">
    <source>
        <dbReference type="ARBA" id="ARBA00005745"/>
    </source>
</evidence>
<protein>
    <recommendedName>
        <fullName evidence="8">Type II secretion system protein GspF domain-containing protein</fullName>
    </recommendedName>
</protein>
<comment type="similarity">
    <text evidence="2">Belongs to the GSP F family.</text>
</comment>
<evidence type="ECO:0000313" key="9">
    <source>
        <dbReference type="EMBL" id="OUQ33401.1"/>
    </source>
</evidence>
<dbReference type="RefSeq" id="WP_087358985.1">
    <property type="nucleotide sequence ID" value="NZ_NFLJ01000031.1"/>
</dbReference>
<evidence type="ECO:0000313" key="10">
    <source>
        <dbReference type="Proteomes" id="UP000195305"/>
    </source>
</evidence>
<accession>A0A1Y4SWR2</accession>
<dbReference type="InterPro" id="IPR003004">
    <property type="entry name" value="GspF/PilC"/>
</dbReference>
<name>A0A1Y4SWR2_9FIRM</name>
<keyword evidence="4 7" id="KW-0812">Transmembrane</keyword>
<evidence type="ECO:0000256" key="3">
    <source>
        <dbReference type="ARBA" id="ARBA00022475"/>
    </source>
</evidence>
<evidence type="ECO:0000256" key="7">
    <source>
        <dbReference type="SAM" id="Phobius"/>
    </source>
</evidence>
<evidence type="ECO:0000256" key="4">
    <source>
        <dbReference type="ARBA" id="ARBA00022692"/>
    </source>
</evidence>
<keyword evidence="3" id="KW-1003">Cell membrane</keyword>
<keyword evidence="10" id="KW-1185">Reference proteome</keyword>
<dbReference type="InterPro" id="IPR042094">
    <property type="entry name" value="T2SS_GspF_sf"/>
</dbReference>
<comment type="subcellular location">
    <subcellularLocation>
        <location evidence="1">Cell membrane</location>
        <topology evidence="1">Multi-pass membrane protein</topology>
    </subcellularLocation>
</comment>
<reference evidence="9 10" key="1">
    <citation type="journal article" date="2018" name="BMC Genomics">
        <title>Whole genome sequencing and function prediction of 133 gut anaerobes isolated from chicken caecum in pure cultures.</title>
        <authorList>
            <person name="Medvecky M."/>
            <person name="Cejkova D."/>
            <person name="Polansky O."/>
            <person name="Karasova D."/>
            <person name="Kubasova T."/>
            <person name="Cizek A."/>
            <person name="Rychlik I."/>
        </authorList>
    </citation>
    <scope>NUCLEOTIDE SEQUENCE [LARGE SCALE GENOMIC DNA]</scope>
    <source>
        <strain evidence="9 10">An13</strain>
    </source>
</reference>
<dbReference type="Proteomes" id="UP000195305">
    <property type="component" value="Unassembled WGS sequence"/>
</dbReference>
<feature type="transmembrane region" description="Helical" evidence="7">
    <location>
        <begin position="165"/>
        <end position="185"/>
    </location>
</feature>
<dbReference type="OrthoDB" id="1733538at2"/>
<feature type="domain" description="Type II secretion system protein GspF" evidence="8">
    <location>
        <begin position="14"/>
        <end position="136"/>
    </location>
</feature>
<keyword evidence="6 7" id="KW-0472">Membrane</keyword>
<dbReference type="AlphaFoldDB" id="A0A1Y4SWR2"/>
<gene>
    <name evidence="9" type="ORF">B5E75_10425</name>
</gene>
<comment type="caution">
    <text evidence="9">The sequence shown here is derived from an EMBL/GenBank/DDBJ whole genome shotgun (WGS) entry which is preliminary data.</text>
</comment>
<dbReference type="EMBL" id="NFLJ01000031">
    <property type="protein sequence ID" value="OUQ33401.1"/>
    <property type="molecule type" value="Genomic_DNA"/>
</dbReference>
<proteinExistence type="inferred from homology"/>
<dbReference type="PRINTS" id="PR00812">
    <property type="entry name" value="BCTERIALGSPF"/>
</dbReference>
<dbReference type="PANTHER" id="PTHR30012:SF0">
    <property type="entry name" value="TYPE II SECRETION SYSTEM PROTEIN F-RELATED"/>
    <property type="match status" value="1"/>
</dbReference>
<feature type="domain" description="Type II secretion system protein GspF" evidence="8">
    <location>
        <begin position="216"/>
        <end position="337"/>
    </location>
</feature>
<dbReference type="InterPro" id="IPR018076">
    <property type="entry name" value="T2SS_GspF_dom"/>
</dbReference>
<keyword evidence="5 7" id="KW-1133">Transmembrane helix</keyword>
<evidence type="ECO:0000256" key="5">
    <source>
        <dbReference type="ARBA" id="ARBA00022989"/>
    </source>
</evidence>